<accession>A0A2P5DPL9</accession>
<gene>
    <name evidence="2" type="ORF">PanWU01x14_045940</name>
</gene>
<dbReference type="OrthoDB" id="10453559at2759"/>
<evidence type="ECO:0000256" key="1">
    <source>
        <dbReference type="SAM" id="MobiDB-lite"/>
    </source>
</evidence>
<dbReference type="Proteomes" id="UP000237105">
    <property type="component" value="Unassembled WGS sequence"/>
</dbReference>
<comment type="caution">
    <text evidence="2">The sequence shown here is derived from an EMBL/GenBank/DDBJ whole genome shotgun (WGS) entry which is preliminary data.</text>
</comment>
<dbReference type="AlphaFoldDB" id="A0A2P5DPL9"/>
<sequence length="66" mass="7201">MQTNVSTFAQQKLVISNEALDKKIPPATSYVPTSFINDAAKDTMDISPLPQDDFSPGSRDINTTID</sequence>
<name>A0A2P5DPL9_PARAD</name>
<feature type="region of interest" description="Disordered" evidence="1">
    <location>
        <begin position="43"/>
        <end position="66"/>
    </location>
</feature>
<reference evidence="3" key="1">
    <citation type="submission" date="2016-06" db="EMBL/GenBank/DDBJ databases">
        <title>Parallel loss of symbiosis genes in relatives of nitrogen-fixing non-legume Parasponia.</title>
        <authorList>
            <person name="Van Velzen R."/>
            <person name="Holmer R."/>
            <person name="Bu F."/>
            <person name="Rutten L."/>
            <person name="Van Zeijl A."/>
            <person name="Liu W."/>
            <person name="Santuari L."/>
            <person name="Cao Q."/>
            <person name="Sharma T."/>
            <person name="Shen D."/>
            <person name="Roswanjaya Y."/>
            <person name="Wardhani T."/>
            <person name="Kalhor M.S."/>
            <person name="Jansen J."/>
            <person name="Van den Hoogen J."/>
            <person name="Gungor B."/>
            <person name="Hartog M."/>
            <person name="Hontelez J."/>
            <person name="Verver J."/>
            <person name="Yang W.-C."/>
            <person name="Schijlen E."/>
            <person name="Repin R."/>
            <person name="Schilthuizen M."/>
            <person name="Schranz E."/>
            <person name="Heidstra R."/>
            <person name="Miyata K."/>
            <person name="Fedorova E."/>
            <person name="Kohlen W."/>
            <person name="Bisseling T."/>
            <person name="Smit S."/>
            <person name="Geurts R."/>
        </authorList>
    </citation>
    <scope>NUCLEOTIDE SEQUENCE [LARGE SCALE GENOMIC DNA]</scope>
    <source>
        <strain evidence="3">cv. WU1-14</strain>
    </source>
</reference>
<evidence type="ECO:0000313" key="2">
    <source>
        <dbReference type="EMBL" id="PON75242.1"/>
    </source>
</evidence>
<dbReference type="EMBL" id="JXTB01000025">
    <property type="protein sequence ID" value="PON75242.1"/>
    <property type="molecule type" value="Genomic_DNA"/>
</dbReference>
<evidence type="ECO:0000313" key="3">
    <source>
        <dbReference type="Proteomes" id="UP000237105"/>
    </source>
</evidence>
<keyword evidence="3" id="KW-1185">Reference proteome</keyword>
<proteinExistence type="predicted"/>
<organism evidence="2 3">
    <name type="scientific">Parasponia andersonii</name>
    <name type="common">Sponia andersonii</name>
    <dbReference type="NCBI Taxonomy" id="3476"/>
    <lineage>
        <taxon>Eukaryota</taxon>
        <taxon>Viridiplantae</taxon>
        <taxon>Streptophyta</taxon>
        <taxon>Embryophyta</taxon>
        <taxon>Tracheophyta</taxon>
        <taxon>Spermatophyta</taxon>
        <taxon>Magnoliopsida</taxon>
        <taxon>eudicotyledons</taxon>
        <taxon>Gunneridae</taxon>
        <taxon>Pentapetalae</taxon>
        <taxon>rosids</taxon>
        <taxon>fabids</taxon>
        <taxon>Rosales</taxon>
        <taxon>Cannabaceae</taxon>
        <taxon>Parasponia</taxon>
    </lineage>
</organism>
<protein>
    <submittedName>
        <fullName evidence="2">Uncharacterized protein</fullName>
    </submittedName>
</protein>